<gene>
    <name evidence="1" type="ORF">D7W81_19145</name>
</gene>
<reference evidence="2" key="1">
    <citation type="submission" date="2018-09" db="EMBL/GenBank/DDBJ databases">
        <authorList>
            <person name="Livingstone P.G."/>
            <person name="Whitworth D.E."/>
        </authorList>
    </citation>
    <scope>NUCLEOTIDE SEQUENCE [LARGE SCALE GENOMIC DNA]</scope>
    <source>
        <strain evidence="2">AB050A</strain>
    </source>
</reference>
<evidence type="ECO:0000313" key="2">
    <source>
        <dbReference type="Proteomes" id="UP000267003"/>
    </source>
</evidence>
<dbReference type="EMBL" id="RAWK01000109">
    <property type="protein sequence ID" value="RKH64116.1"/>
    <property type="molecule type" value="Genomic_DNA"/>
</dbReference>
<dbReference type="OrthoDB" id="5525509at2"/>
<evidence type="ECO:0000313" key="1">
    <source>
        <dbReference type="EMBL" id="RKH64116.1"/>
    </source>
</evidence>
<protein>
    <submittedName>
        <fullName evidence="1">Uncharacterized protein</fullName>
    </submittedName>
</protein>
<dbReference type="RefSeq" id="WP_120556839.1">
    <property type="nucleotide sequence ID" value="NZ_RAWK01000109.1"/>
</dbReference>
<sequence>MHPSLANIGAYIKTNTLALVPAARAAGTTQGPAIDTGAFRSAVLAVAVGAATGTPTGASATFTFESRGSTSGAEGAPGAWAPVVDRDGQELSVIATAADGAVELDLDFSFLGDDHDQVRVKQVLAFTGGASPTLLTGAVLVLGGSNRLPV</sequence>
<organism evidence="1 2">
    <name type="scientific">Corallococcus aberystwythensis</name>
    <dbReference type="NCBI Taxonomy" id="2316722"/>
    <lineage>
        <taxon>Bacteria</taxon>
        <taxon>Pseudomonadati</taxon>
        <taxon>Myxococcota</taxon>
        <taxon>Myxococcia</taxon>
        <taxon>Myxococcales</taxon>
        <taxon>Cystobacterineae</taxon>
        <taxon>Myxococcaceae</taxon>
        <taxon>Corallococcus</taxon>
    </lineage>
</organism>
<dbReference type="Proteomes" id="UP000267003">
    <property type="component" value="Unassembled WGS sequence"/>
</dbReference>
<proteinExistence type="predicted"/>
<comment type="caution">
    <text evidence="1">The sequence shown here is derived from an EMBL/GenBank/DDBJ whole genome shotgun (WGS) entry which is preliminary data.</text>
</comment>
<keyword evidence="2" id="KW-1185">Reference proteome</keyword>
<name>A0A3A8Q641_9BACT</name>
<dbReference type="AlphaFoldDB" id="A0A3A8Q641"/>
<accession>A0A3A8Q641</accession>